<dbReference type="SUPFAM" id="SSF53067">
    <property type="entry name" value="Actin-like ATPase domain"/>
    <property type="match status" value="1"/>
</dbReference>
<reference evidence="1" key="1">
    <citation type="journal article" date="2014" name="Front. Microbiol.">
        <title>High frequency of phylogenetically diverse reductive dehalogenase-homologous genes in deep subseafloor sedimentary metagenomes.</title>
        <authorList>
            <person name="Kawai M."/>
            <person name="Futagami T."/>
            <person name="Toyoda A."/>
            <person name="Takaki Y."/>
            <person name="Nishi S."/>
            <person name="Hori S."/>
            <person name="Arai W."/>
            <person name="Tsubouchi T."/>
            <person name="Morono Y."/>
            <person name="Uchiyama I."/>
            <person name="Ito T."/>
            <person name="Fujiyama A."/>
            <person name="Inagaki F."/>
            <person name="Takami H."/>
        </authorList>
    </citation>
    <scope>NUCLEOTIDE SEQUENCE</scope>
    <source>
        <strain evidence="1">Expedition CK06-06</strain>
    </source>
</reference>
<comment type="caution">
    <text evidence="1">The sequence shown here is derived from an EMBL/GenBank/DDBJ whole genome shotgun (WGS) entry which is preliminary data.</text>
</comment>
<dbReference type="PANTHER" id="PTHR18964">
    <property type="entry name" value="ROK (REPRESSOR, ORF, KINASE) FAMILY"/>
    <property type="match status" value="1"/>
</dbReference>
<evidence type="ECO:0008006" key="2">
    <source>
        <dbReference type="Google" id="ProtNLM"/>
    </source>
</evidence>
<protein>
    <recommendedName>
        <fullName evidence="2">ROK family protein</fullName>
    </recommendedName>
</protein>
<evidence type="ECO:0000313" key="1">
    <source>
        <dbReference type="EMBL" id="GAI21683.1"/>
    </source>
</evidence>
<gene>
    <name evidence="1" type="ORF">S06H3_29511</name>
</gene>
<name>X1LRG3_9ZZZZ</name>
<dbReference type="Pfam" id="PF00480">
    <property type="entry name" value="ROK"/>
    <property type="match status" value="1"/>
</dbReference>
<dbReference type="CDD" id="cd23763">
    <property type="entry name" value="ASKHA_ATPase_ROK"/>
    <property type="match status" value="1"/>
</dbReference>
<dbReference type="InterPro" id="IPR043129">
    <property type="entry name" value="ATPase_NBD"/>
</dbReference>
<proteinExistence type="predicted"/>
<accession>X1LRG3</accession>
<dbReference type="PANTHER" id="PTHR18964:SF149">
    <property type="entry name" value="BIFUNCTIONAL UDP-N-ACETYLGLUCOSAMINE 2-EPIMERASE_N-ACETYLMANNOSAMINE KINASE"/>
    <property type="match status" value="1"/>
</dbReference>
<dbReference type="EMBL" id="BARV01017294">
    <property type="protein sequence ID" value="GAI21683.1"/>
    <property type="molecule type" value="Genomic_DNA"/>
</dbReference>
<dbReference type="AlphaFoldDB" id="X1LRG3"/>
<dbReference type="Gene3D" id="3.30.420.40">
    <property type="match status" value="2"/>
</dbReference>
<feature type="non-terminal residue" evidence="1">
    <location>
        <position position="143"/>
    </location>
</feature>
<sequence length="143" mass="15742">MRWGSLKAICVGVPAVIDIGTGKIISAPLYGNWKDLNLKEILESEFNIPVYIENDVNLSALGEKHYGEGKNFKDFIFVEISNGIGAGIIIDNHLFRGSIGSAGEIGFTIINIENLGFKVKNKGFLEKFASVESIKKKAIREIR</sequence>
<dbReference type="InterPro" id="IPR000600">
    <property type="entry name" value="ROK"/>
</dbReference>
<organism evidence="1">
    <name type="scientific">marine sediment metagenome</name>
    <dbReference type="NCBI Taxonomy" id="412755"/>
    <lineage>
        <taxon>unclassified sequences</taxon>
        <taxon>metagenomes</taxon>
        <taxon>ecological metagenomes</taxon>
    </lineage>
</organism>